<keyword evidence="2" id="KW-1185">Reference proteome</keyword>
<dbReference type="RefSeq" id="WP_188860170.1">
    <property type="nucleotide sequence ID" value="NZ_BMLT01000004.1"/>
</dbReference>
<accession>A0A918DSE0</accession>
<proteinExistence type="predicted"/>
<evidence type="ECO:0000313" key="2">
    <source>
        <dbReference type="Proteomes" id="UP000599578"/>
    </source>
</evidence>
<reference evidence="1 2" key="1">
    <citation type="journal article" date="2014" name="Int. J. Syst. Evol. Microbiol.">
        <title>Complete genome sequence of Corynebacterium casei LMG S-19264T (=DSM 44701T), isolated from a smear-ripened cheese.</title>
        <authorList>
            <consortium name="US DOE Joint Genome Institute (JGI-PGF)"/>
            <person name="Walter F."/>
            <person name="Albersmeier A."/>
            <person name="Kalinowski J."/>
            <person name="Ruckert C."/>
        </authorList>
    </citation>
    <scope>NUCLEOTIDE SEQUENCE [LARGE SCALE GENOMIC DNA]</scope>
    <source>
        <strain evidence="1 2">CGMCC 1.7286</strain>
    </source>
</reference>
<dbReference type="Proteomes" id="UP000599578">
    <property type="component" value="Unassembled WGS sequence"/>
</dbReference>
<evidence type="ECO:0000313" key="1">
    <source>
        <dbReference type="EMBL" id="GGO80445.1"/>
    </source>
</evidence>
<dbReference type="EMBL" id="BMLT01000004">
    <property type="protein sequence ID" value="GGO80445.1"/>
    <property type="molecule type" value="Genomic_DNA"/>
</dbReference>
<organism evidence="1 2">
    <name type="scientific">Marinobacterium nitratireducens</name>
    <dbReference type="NCBI Taxonomy" id="518897"/>
    <lineage>
        <taxon>Bacteria</taxon>
        <taxon>Pseudomonadati</taxon>
        <taxon>Pseudomonadota</taxon>
        <taxon>Gammaproteobacteria</taxon>
        <taxon>Oceanospirillales</taxon>
        <taxon>Oceanospirillaceae</taxon>
        <taxon>Marinobacterium</taxon>
    </lineage>
</organism>
<comment type="caution">
    <text evidence="1">The sequence shown here is derived from an EMBL/GenBank/DDBJ whole genome shotgun (WGS) entry which is preliminary data.</text>
</comment>
<dbReference type="AlphaFoldDB" id="A0A918DSE0"/>
<protein>
    <submittedName>
        <fullName evidence="1">Uncharacterized protein</fullName>
    </submittedName>
</protein>
<sequence>MTEYQVRATGIAWYRREDYARLKKMFKDGRKLPDTFDKWLKDAQGIYDKLQSEGAIVEKAYIDPETFPEWCKKNGHQLDAAARMEYANRYVAEKYQTH</sequence>
<gene>
    <name evidence="1" type="ORF">GCM10011348_17120</name>
</gene>
<name>A0A918DSE0_9GAMM</name>